<organism evidence="15 16">
    <name type="scientific">Basidiobolus meristosporus CBS 931.73</name>
    <dbReference type="NCBI Taxonomy" id="1314790"/>
    <lineage>
        <taxon>Eukaryota</taxon>
        <taxon>Fungi</taxon>
        <taxon>Fungi incertae sedis</taxon>
        <taxon>Zoopagomycota</taxon>
        <taxon>Entomophthoromycotina</taxon>
        <taxon>Basidiobolomycetes</taxon>
        <taxon>Basidiobolales</taxon>
        <taxon>Basidiobolaceae</taxon>
        <taxon>Basidiobolus</taxon>
    </lineage>
</organism>
<dbReference type="Pfam" id="PF00069">
    <property type="entry name" value="Pkinase"/>
    <property type="match status" value="1"/>
</dbReference>
<keyword evidence="8 12" id="KW-0067">ATP-binding</keyword>
<dbReference type="GO" id="GO:0010389">
    <property type="term" value="P:regulation of G2/M transition of mitotic cell cycle"/>
    <property type="evidence" value="ECO:0007669"/>
    <property type="project" value="TreeGrafter"/>
</dbReference>
<keyword evidence="3 13" id="KW-0723">Serine/threonine-protein kinase</keyword>
<dbReference type="OrthoDB" id="1732493at2759"/>
<dbReference type="EMBL" id="MCFE01000370">
    <property type="protein sequence ID" value="ORX90646.1"/>
    <property type="molecule type" value="Genomic_DNA"/>
</dbReference>
<feature type="domain" description="Protein kinase" evidence="14">
    <location>
        <begin position="5"/>
        <end position="285"/>
    </location>
</feature>
<comment type="caution">
    <text evidence="15">The sequence shown here is derived from an EMBL/GenBank/DDBJ whole genome shotgun (WGS) entry which is preliminary data.</text>
</comment>
<evidence type="ECO:0000256" key="13">
    <source>
        <dbReference type="RuleBase" id="RU000304"/>
    </source>
</evidence>
<dbReference type="GO" id="GO:0000307">
    <property type="term" value="C:cyclin-dependent protein kinase holoenzyme complex"/>
    <property type="evidence" value="ECO:0007669"/>
    <property type="project" value="TreeGrafter"/>
</dbReference>
<dbReference type="Proteomes" id="UP000193498">
    <property type="component" value="Unassembled WGS sequence"/>
</dbReference>
<dbReference type="GO" id="GO:0010468">
    <property type="term" value="P:regulation of gene expression"/>
    <property type="evidence" value="ECO:0007669"/>
    <property type="project" value="TreeGrafter"/>
</dbReference>
<dbReference type="InterPro" id="IPR008271">
    <property type="entry name" value="Ser/Thr_kinase_AS"/>
</dbReference>
<dbReference type="FunFam" id="3.30.200.20:FF:000027">
    <property type="entry name" value="Putative Cyclin-dependent kinase 1"/>
    <property type="match status" value="1"/>
</dbReference>
<dbReference type="InterPro" id="IPR050108">
    <property type="entry name" value="CDK"/>
</dbReference>
<keyword evidence="7 15" id="KW-0418">Kinase</keyword>
<dbReference type="InterPro" id="IPR011009">
    <property type="entry name" value="Kinase-like_dom_sf"/>
</dbReference>
<dbReference type="InterPro" id="IPR017441">
    <property type="entry name" value="Protein_kinase_ATP_BS"/>
</dbReference>
<name>A0A1Y1XYT1_9FUNG</name>
<proteinExistence type="inferred from homology"/>
<dbReference type="InterPro" id="IPR000719">
    <property type="entry name" value="Prot_kinase_dom"/>
</dbReference>
<keyword evidence="6 12" id="KW-0547">Nucleotide-binding</keyword>
<dbReference type="GO" id="GO:0005737">
    <property type="term" value="C:cytoplasm"/>
    <property type="evidence" value="ECO:0007669"/>
    <property type="project" value="TreeGrafter"/>
</dbReference>
<comment type="similarity">
    <text evidence="1">Belongs to the protein kinase superfamily. CMGC Ser/Thr protein kinase family. CDC2/CDKX subfamily.</text>
</comment>
<reference evidence="15 16" key="1">
    <citation type="submission" date="2016-07" db="EMBL/GenBank/DDBJ databases">
        <title>Pervasive Adenine N6-methylation of Active Genes in Fungi.</title>
        <authorList>
            <consortium name="DOE Joint Genome Institute"/>
            <person name="Mondo S.J."/>
            <person name="Dannebaum R.O."/>
            <person name="Kuo R.C."/>
            <person name="Labutti K."/>
            <person name="Haridas S."/>
            <person name="Kuo A."/>
            <person name="Salamov A."/>
            <person name="Ahrendt S.R."/>
            <person name="Lipzen A."/>
            <person name="Sullivan W."/>
            <person name="Andreopoulos W.B."/>
            <person name="Clum A."/>
            <person name="Lindquist E."/>
            <person name="Daum C."/>
            <person name="Ramamoorthy G.K."/>
            <person name="Gryganskyi A."/>
            <person name="Culley D."/>
            <person name="Magnuson J.K."/>
            <person name="James T.Y."/>
            <person name="O'Malley M.A."/>
            <person name="Stajich J.E."/>
            <person name="Spatafora J.W."/>
            <person name="Visel A."/>
            <person name="Grigoriev I.V."/>
        </authorList>
    </citation>
    <scope>NUCLEOTIDE SEQUENCE [LARGE SCALE GENOMIC DNA]</scope>
    <source>
        <strain evidence="15 16">CBS 931.73</strain>
    </source>
</reference>
<evidence type="ECO:0000256" key="11">
    <source>
        <dbReference type="ARBA" id="ARBA00048367"/>
    </source>
</evidence>
<dbReference type="GO" id="GO:0007165">
    <property type="term" value="P:signal transduction"/>
    <property type="evidence" value="ECO:0007669"/>
    <property type="project" value="TreeGrafter"/>
</dbReference>
<accession>A0A1Y1XYT1</accession>
<evidence type="ECO:0000259" key="14">
    <source>
        <dbReference type="PROSITE" id="PS50011"/>
    </source>
</evidence>
<keyword evidence="4" id="KW-0597">Phosphoprotein</keyword>
<dbReference type="PROSITE" id="PS50011">
    <property type="entry name" value="PROTEIN_KINASE_DOM"/>
    <property type="match status" value="1"/>
</dbReference>
<evidence type="ECO:0000256" key="10">
    <source>
        <dbReference type="ARBA" id="ARBA00047811"/>
    </source>
</evidence>
<dbReference type="GO" id="GO:0030332">
    <property type="term" value="F:cyclin binding"/>
    <property type="evidence" value="ECO:0007669"/>
    <property type="project" value="TreeGrafter"/>
</dbReference>
<dbReference type="Gene3D" id="3.30.200.20">
    <property type="entry name" value="Phosphorylase Kinase, domain 1"/>
    <property type="match status" value="1"/>
</dbReference>
<comment type="catalytic activity">
    <reaction evidence="10">
        <text>L-threonyl-[protein] + ATP = O-phospho-L-threonyl-[protein] + ADP + H(+)</text>
        <dbReference type="Rhea" id="RHEA:46608"/>
        <dbReference type="Rhea" id="RHEA-COMP:11060"/>
        <dbReference type="Rhea" id="RHEA-COMP:11605"/>
        <dbReference type="ChEBI" id="CHEBI:15378"/>
        <dbReference type="ChEBI" id="CHEBI:30013"/>
        <dbReference type="ChEBI" id="CHEBI:30616"/>
        <dbReference type="ChEBI" id="CHEBI:61977"/>
        <dbReference type="ChEBI" id="CHEBI:456216"/>
        <dbReference type="EC" id="2.7.11.22"/>
    </reaction>
</comment>
<evidence type="ECO:0000256" key="9">
    <source>
        <dbReference type="ARBA" id="ARBA00039266"/>
    </source>
</evidence>
<evidence type="ECO:0000256" key="3">
    <source>
        <dbReference type="ARBA" id="ARBA00022527"/>
    </source>
</evidence>
<dbReference type="GO" id="GO:0005634">
    <property type="term" value="C:nucleus"/>
    <property type="evidence" value="ECO:0007669"/>
    <property type="project" value="TreeGrafter"/>
</dbReference>
<evidence type="ECO:0000256" key="2">
    <source>
        <dbReference type="ARBA" id="ARBA00012425"/>
    </source>
</evidence>
<dbReference type="SMART" id="SM00220">
    <property type="entry name" value="S_TKc"/>
    <property type="match status" value="1"/>
</dbReference>
<evidence type="ECO:0000256" key="12">
    <source>
        <dbReference type="PROSITE-ProRule" id="PRU10141"/>
    </source>
</evidence>
<evidence type="ECO:0000256" key="7">
    <source>
        <dbReference type="ARBA" id="ARBA00022777"/>
    </source>
</evidence>
<dbReference type="Gene3D" id="1.10.510.10">
    <property type="entry name" value="Transferase(Phosphotransferase) domain 1"/>
    <property type="match status" value="1"/>
</dbReference>
<evidence type="ECO:0000313" key="15">
    <source>
        <dbReference type="EMBL" id="ORX90646.1"/>
    </source>
</evidence>
<dbReference type="GO" id="GO:0004693">
    <property type="term" value="F:cyclin-dependent protein serine/threonine kinase activity"/>
    <property type="evidence" value="ECO:0007669"/>
    <property type="project" value="UniProtKB-EC"/>
</dbReference>
<evidence type="ECO:0000256" key="5">
    <source>
        <dbReference type="ARBA" id="ARBA00022679"/>
    </source>
</evidence>
<dbReference type="PANTHER" id="PTHR24056:SF254">
    <property type="entry name" value="CYCLIN-DEPENDENT KINASE 2"/>
    <property type="match status" value="1"/>
</dbReference>
<feature type="binding site" evidence="12">
    <location>
        <position position="34"/>
    </location>
    <ligand>
        <name>ATP</name>
        <dbReference type="ChEBI" id="CHEBI:30616"/>
    </ligand>
</feature>
<dbReference type="GO" id="GO:0005524">
    <property type="term" value="F:ATP binding"/>
    <property type="evidence" value="ECO:0007669"/>
    <property type="project" value="UniProtKB-UniRule"/>
</dbReference>
<dbReference type="CDD" id="cd07835">
    <property type="entry name" value="STKc_CDK1_CdkB_like"/>
    <property type="match status" value="1"/>
</dbReference>
<dbReference type="STRING" id="1314790.A0A1Y1XYT1"/>
<evidence type="ECO:0000256" key="1">
    <source>
        <dbReference type="ARBA" id="ARBA00006485"/>
    </source>
</evidence>
<dbReference type="InParanoid" id="A0A1Y1XYT1"/>
<keyword evidence="5" id="KW-0808">Transferase</keyword>
<dbReference type="PANTHER" id="PTHR24056">
    <property type="entry name" value="CELL DIVISION PROTEIN KINASE"/>
    <property type="match status" value="1"/>
</dbReference>
<keyword evidence="16" id="KW-1185">Reference proteome</keyword>
<dbReference type="AlphaFoldDB" id="A0A1Y1XYT1"/>
<evidence type="ECO:0000256" key="6">
    <source>
        <dbReference type="ARBA" id="ARBA00022741"/>
    </source>
</evidence>
<evidence type="ECO:0000313" key="16">
    <source>
        <dbReference type="Proteomes" id="UP000193498"/>
    </source>
</evidence>
<dbReference type="PROSITE" id="PS00107">
    <property type="entry name" value="PROTEIN_KINASE_ATP"/>
    <property type="match status" value="1"/>
</dbReference>
<sequence>MSENYTKIEKVGEGAYGVVYKAKDNRTGRIVAMKKVRLESEDEGVPTTAIREISVLKELNHENVVGLLDIIHSDGKLYLVFEYLDLDLKRYMDKAGTLSPMQVKSYIYQLCRGMAYCHARRILHRDLKPHNLLVDREGTLKLADFGLARAFGVPMRNYTHEVVTLWYRAPEILLGSRQYSTGVDMWSVGCIFAEMAIGKPLFPGDSEIDELFHIFRLLGTPKNSIWPGVENLPDYKASFPNWNPQDLAQAIPGLDADGIDLLKKMLVFDPTYRISAKKALQHPYFLDMDHPRI</sequence>
<dbReference type="GO" id="GO:0000082">
    <property type="term" value="P:G1/S transition of mitotic cell cycle"/>
    <property type="evidence" value="ECO:0007669"/>
    <property type="project" value="TreeGrafter"/>
</dbReference>
<comment type="catalytic activity">
    <reaction evidence="11">
        <text>L-seryl-[protein] + ATP = O-phospho-L-seryl-[protein] + ADP + H(+)</text>
        <dbReference type="Rhea" id="RHEA:17989"/>
        <dbReference type="Rhea" id="RHEA-COMP:9863"/>
        <dbReference type="Rhea" id="RHEA-COMP:11604"/>
        <dbReference type="ChEBI" id="CHEBI:15378"/>
        <dbReference type="ChEBI" id="CHEBI:29999"/>
        <dbReference type="ChEBI" id="CHEBI:30616"/>
        <dbReference type="ChEBI" id="CHEBI:83421"/>
        <dbReference type="ChEBI" id="CHEBI:456216"/>
        <dbReference type="EC" id="2.7.11.22"/>
    </reaction>
</comment>
<dbReference type="FunFam" id="1.10.510.10:FF:000281">
    <property type="entry name" value="Cyclin-dependent kinase 2"/>
    <property type="match status" value="1"/>
</dbReference>
<dbReference type="FunCoup" id="A0A1Y1XYT1">
    <property type="interactions" value="1309"/>
</dbReference>
<evidence type="ECO:0000256" key="4">
    <source>
        <dbReference type="ARBA" id="ARBA00022553"/>
    </source>
</evidence>
<dbReference type="EC" id="2.7.11.22" evidence="2"/>
<gene>
    <name evidence="15" type="ORF">K493DRAFT_317834</name>
</gene>
<evidence type="ECO:0000256" key="8">
    <source>
        <dbReference type="ARBA" id="ARBA00022840"/>
    </source>
</evidence>
<dbReference type="PROSITE" id="PS00108">
    <property type="entry name" value="PROTEIN_KINASE_ST"/>
    <property type="match status" value="1"/>
</dbReference>
<protein>
    <recommendedName>
        <fullName evidence="9">Cyclin-dependent kinase 1</fullName>
        <ecNumber evidence="2">2.7.11.22</ecNumber>
    </recommendedName>
</protein>
<dbReference type="SUPFAM" id="SSF56112">
    <property type="entry name" value="Protein kinase-like (PK-like)"/>
    <property type="match status" value="1"/>
</dbReference>